<dbReference type="Pfam" id="PF13385">
    <property type="entry name" value="Laminin_G_3"/>
    <property type="match status" value="1"/>
</dbReference>
<gene>
    <name evidence="5" type="ORF">Pan97_29070</name>
</gene>
<dbReference type="PANTHER" id="PTHR30273:SF2">
    <property type="entry name" value="PROTEIN FECR"/>
    <property type="match status" value="1"/>
</dbReference>
<organism evidence="5 6">
    <name type="scientific">Bremerella volcania</name>
    <dbReference type="NCBI Taxonomy" id="2527984"/>
    <lineage>
        <taxon>Bacteria</taxon>
        <taxon>Pseudomonadati</taxon>
        <taxon>Planctomycetota</taxon>
        <taxon>Planctomycetia</taxon>
        <taxon>Pirellulales</taxon>
        <taxon>Pirellulaceae</taxon>
        <taxon>Bremerella</taxon>
    </lineage>
</organism>
<dbReference type="KEGG" id="bvo:Pan97_29070"/>
<evidence type="ECO:0000313" key="6">
    <source>
        <dbReference type="Proteomes" id="UP000318626"/>
    </source>
</evidence>
<dbReference type="Gene3D" id="2.60.120.1440">
    <property type="match status" value="1"/>
</dbReference>
<keyword evidence="6" id="KW-1185">Reference proteome</keyword>
<name>A0A518C9G5_9BACT</name>
<dbReference type="InterPro" id="IPR006860">
    <property type="entry name" value="FecR"/>
</dbReference>
<evidence type="ECO:0000313" key="5">
    <source>
        <dbReference type="EMBL" id="QDU75865.1"/>
    </source>
</evidence>
<sequence>MTDPEELMSKYLFGLSTDYDSRQLKQWLKQTPENVREFTRAVYLHQAIRDHLSGEEVLRSEIEADESASPANDTCDLANSDHSESAYLPQRRTLWFSIALSLLVGIGITAWTLVPPFEQEIVGVARVLEQRDAVFESSSMSPHHSGILSGGTYSLTNGELLIRFHGGALGVIRAPTQFQINSISSVRLHRGQIAVTCPSRDSRGFRVKVPHGDIVDLGTEFGVEVDKFGDAHVYVFQGTVVAQNANNRVTLKVGDAARISKAQGVVSANVSPSTFYRQRDWEMPSLLKRAGGEANLANDSNLLLWLPMSRLQGQTTPVNLAMGGRNPVVLQTAIAFHASDSGLHELSVTNSHDALHMNVPGNHRQLTLAAWVRFSKEQGPDREHRGILMSDSFQDRGEVHWQRKGHDFRLTISTGKRGQHEIFRAPTGRLENDRWYHLASVIDLDQRKVTHYLDGVEVGQQRVQSVIGKVSLGECTLGAWAPGAEPETDDRSLNGDLDDVMIWNRALDAEQIRSLADFRSQ</sequence>
<evidence type="ECO:0000256" key="2">
    <source>
        <dbReference type="ARBA" id="ARBA00023157"/>
    </source>
</evidence>
<accession>A0A518C9G5</accession>
<dbReference type="Proteomes" id="UP000318626">
    <property type="component" value="Chromosome"/>
</dbReference>
<dbReference type="Pfam" id="PF04773">
    <property type="entry name" value="FecR"/>
    <property type="match status" value="1"/>
</dbReference>
<dbReference type="GO" id="GO:0016989">
    <property type="term" value="F:sigma factor antagonist activity"/>
    <property type="evidence" value="ECO:0007669"/>
    <property type="project" value="TreeGrafter"/>
</dbReference>
<evidence type="ECO:0000256" key="1">
    <source>
        <dbReference type="ARBA" id="ARBA00022729"/>
    </source>
</evidence>
<evidence type="ECO:0000256" key="3">
    <source>
        <dbReference type="SAM" id="Phobius"/>
    </source>
</evidence>
<dbReference type="PANTHER" id="PTHR30273">
    <property type="entry name" value="PERIPLASMIC SIGNAL SENSOR AND SIGMA FACTOR ACTIVATOR FECR-RELATED"/>
    <property type="match status" value="1"/>
</dbReference>
<feature type="transmembrane region" description="Helical" evidence="3">
    <location>
        <begin position="94"/>
        <end position="114"/>
    </location>
</feature>
<dbReference type="RefSeq" id="WP_144973548.1">
    <property type="nucleotide sequence ID" value="NZ_CP036289.1"/>
</dbReference>
<dbReference type="InterPro" id="IPR013320">
    <property type="entry name" value="ConA-like_dom_sf"/>
</dbReference>
<dbReference type="InterPro" id="IPR012373">
    <property type="entry name" value="Ferrdict_sens_TM"/>
</dbReference>
<keyword evidence="2" id="KW-1015">Disulfide bond</keyword>
<reference evidence="6" key="1">
    <citation type="submission" date="2019-02" db="EMBL/GenBank/DDBJ databases">
        <title>Deep-cultivation of Planctomycetes and their phenomic and genomic characterization uncovers novel biology.</title>
        <authorList>
            <person name="Wiegand S."/>
            <person name="Jogler M."/>
            <person name="Boedeker C."/>
            <person name="Pinto D."/>
            <person name="Vollmers J."/>
            <person name="Rivas-Marin E."/>
            <person name="Kohn T."/>
            <person name="Peeters S.H."/>
            <person name="Heuer A."/>
            <person name="Rast P."/>
            <person name="Oberbeckmann S."/>
            <person name="Bunk B."/>
            <person name="Jeske O."/>
            <person name="Meyerdierks A."/>
            <person name="Storesund J.E."/>
            <person name="Kallscheuer N."/>
            <person name="Luecker S."/>
            <person name="Lage O.M."/>
            <person name="Pohl T."/>
            <person name="Merkel B.J."/>
            <person name="Hornburger P."/>
            <person name="Mueller R.-W."/>
            <person name="Bruemmer F."/>
            <person name="Labrenz M."/>
            <person name="Spormann A.M."/>
            <person name="Op den Camp H."/>
            <person name="Overmann J."/>
            <person name="Amann R."/>
            <person name="Jetten M.S.M."/>
            <person name="Mascher T."/>
            <person name="Medema M.H."/>
            <person name="Devos D.P."/>
            <person name="Kaster A.-K."/>
            <person name="Ovreas L."/>
            <person name="Rohde M."/>
            <person name="Galperin M.Y."/>
            <person name="Jogler C."/>
        </authorList>
    </citation>
    <scope>NUCLEOTIDE SEQUENCE [LARGE SCALE GENOMIC DNA]</scope>
    <source>
        <strain evidence="6">Pan97</strain>
    </source>
</reference>
<proteinExistence type="predicted"/>
<keyword evidence="3" id="KW-1133">Transmembrane helix</keyword>
<protein>
    <submittedName>
        <fullName evidence="5">FecR protein</fullName>
    </submittedName>
</protein>
<dbReference type="InterPro" id="IPR006558">
    <property type="entry name" value="LamG-like"/>
</dbReference>
<dbReference type="Gene3D" id="2.60.120.200">
    <property type="match status" value="1"/>
</dbReference>
<dbReference type="SUPFAM" id="SSF49899">
    <property type="entry name" value="Concanavalin A-like lectins/glucanases"/>
    <property type="match status" value="1"/>
</dbReference>
<keyword evidence="3" id="KW-0812">Transmembrane</keyword>
<dbReference type="SMART" id="SM00560">
    <property type="entry name" value="LamGL"/>
    <property type="match status" value="1"/>
</dbReference>
<dbReference type="AlphaFoldDB" id="A0A518C9G5"/>
<keyword evidence="3" id="KW-0472">Membrane</keyword>
<evidence type="ECO:0000259" key="4">
    <source>
        <dbReference type="SMART" id="SM00560"/>
    </source>
</evidence>
<dbReference type="EMBL" id="CP036289">
    <property type="protein sequence ID" value="QDU75865.1"/>
    <property type="molecule type" value="Genomic_DNA"/>
</dbReference>
<keyword evidence="1" id="KW-0732">Signal</keyword>
<dbReference type="OrthoDB" id="292867at2"/>
<feature type="domain" description="LamG-like jellyroll fold" evidence="4">
    <location>
        <begin position="364"/>
        <end position="510"/>
    </location>
</feature>